<dbReference type="PANTHER" id="PTHR10491:SF4">
    <property type="entry name" value="METHIONINE ADENOSYLTRANSFERASE 2 SUBUNIT BETA"/>
    <property type="match status" value="1"/>
</dbReference>
<dbReference type="InterPro" id="IPR005913">
    <property type="entry name" value="dTDP_dehydrorham_reduct"/>
</dbReference>
<protein>
    <recommendedName>
        <fullName evidence="1">RmlD-like substrate binding domain-containing protein</fullName>
    </recommendedName>
</protein>
<dbReference type="Pfam" id="PF04321">
    <property type="entry name" value="RmlD_sub_bind"/>
    <property type="match status" value="1"/>
</dbReference>
<reference evidence="2" key="1">
    <citation type="submission" date="2021-01" db="EMBL/GenBank/DDBJ databases">
        <authorList>
            <person name="Corre E."/>
            <person name="Pelletier E."/>
            <person name="Niang G."/>
            <person name="Scheremetjew M."/>
            <person name="Finn R."/>
            <person name="Kale V."/>
            <person name="Holt S."/>
            <person name="Cochrane G."/>
            <person name="Meng A."/>
            <person name="Brown T."/>
            <person name="Cohen L."/>
        </authorList>
    </citation>
    <scope>NUCLEOTIDE SEQUENCE</scope>
    <source>
        <strain evidence="2">RCC1537</strain>
    </source>
</reference>
<name>A0A7R9YHD7_DIALT</name>
<dbReference type="InterPro" id="IPR029903">
    <property type="entry name" value="RmlD-like-bd"/>
</dbReference>
<accession>A0A7R9YHD7</accession>
<dbReference type="PANTHER" id="PTHR10491">
    <property type="entry name" value="DTDP-4-DEHYDRORHAMNOSE REDUCTASE"/>
    <property type="match status" value="1"/>
</dbReference>
<evidence type="ECO:0000313" key="2">
    <source>
        <dbReference type="EMBL" id="CAD8266485.1"/>
    </source>
</evidence>
<dbReference type="GO" id="GO:0048269">
    <property type="term" value="C:methionine adenosyltransferase complex"/>
    <property type="evidence" value="ECO:0007669"/>
    <property type="project" value="TreeGrafter"/>
</dbReference>
<evidence type="ECO:0000259" key="1">
    <source>
        <dbReference type="Pfam" id="PF04321"/>
    </source>
</evidence>
<feature type="domain" description="RmlD-like substrate binding" evidence="1">
    <location>
        <begin position="22"/>
        <end position="191"/>
    </location>
</feature>
<proteinExistence type="predicted"/>
<dbReference type="Gene3D" id="3.40.50.720">
    <property type="entry name" value="NAD(P)-binding Rossmann-like Domain"/>
    <property type="match status" value="1"/>
</dbReference>
<dbReference type="InterPro" id="IPR036291">
    <property type="entry name" value="NAD(P)-bd_dom_sf"/>
</dbReference>
<dbReference type="SUPFAM" id="SSF51735">
    <property type="entry name" value="NAD(P)-binding Rossmann-fold domains"/>
    <property type="match status" value="1"/>
</dbReference>
<gene>
    <name evidence="2" type="ORF">PLUT1463_LOCUS772</name>
</gene>
<dbReference type="CDD" id="cd05254">
    <property type="entry name" value="dTDP_HR_like_SDR_e"/>
    <property type="match status" value="1"/>
</dbReference>
<dbReference type="GO" id="GO:0048270">
    <property type="term" value="F:methionine adenosyltransferase regulator activity"/>
    <property type="evidence" value="ECO:0007669"/>
    <property type="project" value="TreeGrafter"/>
</dbReference>
<sequence>MPSCNASTQRGMPFAPVAEADMNVLIFGKSGWLGGQLGELCANKGVKFQFASARLEDRAALVEEFERVKPTHILNAAGVTGRPNVDWCESHKEETLRVNVIGTMNVADVANERGIHVTLFATGCIFEYDDAHPLGSGIGFKEEDTPNFHGSFYSHTKALVEDMMRNYPNVCILRVRMPIGDDLSFHRNFIYKISKYEKVVNIPNSMTVLPEMMPISLEMARRGLTGVYNFTNPGVVSHNEILQMYKDYYDPAFTWRNFSLEEQAKVIVAARSNNELDCTKLKAEFPELLSIKDSLVKYIFEPNKGKKVAA</sequence>
<dbReference type="EMBL" id="HBEB01001176">
    <property type="protein sequence ID" value="CAD8266485.1"/>
    <property type="molecule type" value="Transcribed_RNA"/>
</dbReference>
<organism evidence="2">
    <name type="scientific">Diacronema lutheri</name>
    <name type="common">Unicellular marine alga</name>
    <name type="synonym">Monochrysis lutheri</name>
    <dbReference type="NCBI Taxonomy" id="2081491"/>
    <lineage>
        <taxon>Eukaryota</taxon>
        <taxon>Haptista</taxon>
        <taxon>Haptophyta</taxon>
        <taxon>Pavlovophyceae</taxon>
        <taxon>Pavlovales</taxon>
        <taxon>Pavlovaceae</taxon>
        <taxon>Diacronema</taxon>
    </lineage>
</organism>
<dbReference type="AlphaFoldDB" id="A0A7R9YHD7"/>
<dbReference type="GO" id="GO:0006556">
    <property type="term" value="P:S-adenosylmethionine biosynthetic process"/>
    <property type="evidence" value="ECO:0007669"/>
    <property type="project" value="TreeGrafter"/>
</dbReference>